<dbReference type="AlphaFoldDB" id="A0A4Y2VY70"/>
<name>A0A4Y2VY70_ARAVE</name>
<dbReference type="Proteomes" id="UP000499080">
    <property type="component" value="Unassembled WGS sequence"/>
</dbReference>
<keyword evidence="2" id="KW-1185">Reference proteome</keyword>
<reference evidence="1 2" key="1">
    <citation type="journal article" date="2019" name="Sci. Rep.">
        <title>Orb-weaving spider Araneus ventricosus genome elucidates the spidroin gene catalogue.</title>
        <authorList>
            <person name="Kono N."/>
            <person name="Nakamura H."/>
            <person name="Ohtoshi R."/>
            <person name="Moran D.A.P."/>
            <person name="Shinohara A."/>
            <person name="Yoshida Y."/>
            <person name="Fujiwara M."/>
            <person name="Mori M."/>
            <person name="Tomita M."/>
            <person name="Arakawa K."/>
        </authorList>
    </citation>
    <scope>NUCLEOTIDE SEQUENCE [LARGE SCALE GENOMIC DNA]</scope>
</reference>
<feature type="non-terminal residue" evidence="1">
    <location>
        <position position="1"/>
    </location>
</feature>
<proteinExistence type="predicted"/>
<accession>A0A4Y2VY70</accession>
<gene>
    <name evidence="1" type="ORF">AVEN_93739_1</name>
</gene>
<dbReference type="EMBL" id="BGPR01052454">
    <property type="protein sequence ID" value="GBO29278.1"/>
    <property type="molecule type" value="Genomic_DNA"/>
</dbReference>
<organism evidence="1 2">
    <name type="scientific">Araneus ventricosus</name>
    <name type="common">Orbweaver spider</name>
    <name type="synonym">Epeira ventricosa</name>
    <dbReference type="NCBI Taxonomy" id="182803"/>
    <lineage>
        <taxon>Eukaryota</taxon>
        <taxon>Metazoa</taxon>
        <taxon>Ecdysozoa</taxon>
        <taxon>Arthropoda</taxon>
        <taxon>Chelicerata</taxon>
        <taxon>Arachnida</taxon>
        <taxon>Araneae</taxon>
        <taxon>Araneomorphae</taxon>
        <taxon>Entelegynae</taxon>
        <taxon>Araneoidea</taxon>
        <taxon>Araneidae</taxon>
        <taxon>Araneus</taxon>
    </lineage>
</organism>
<protein>
    <submittedName>
        <fullName evidence="1">Uncharacterized protein</fullName>
    </submittedName>
</protein>
<evidence type="ECO:0000313" key="1">
    <source>
        <dbReference type="EMBL" id="GBO29278.1"/>
    </source>
</evidence>
<comment type="caution">
    <text evidence="1">The sequence shown here is derived from an EMBL/GenBank/DDBJ whole genome shotgun (WGS) entry which is preliminary data.</text>
</comment>
<evidence type="ECO:0000313" key="2">
    <source>
        <dbReference type="Proteomes" id="UP000499080"/>
    </source>
</evidence>
<sequence length="105" mass="11734">SVSLTTRFEITQGCFGEDFAILNHGQRTRELDNTWTETPSPNFSAVPAGGCLILDFRIKHGPGRIHGGFLVAPNFEPGIFQYRSRDYGVYSGTPGWVGRRHFSRC</sequence>